<dbReference type="EMBL" id="BLXT01005342">
    <property type="protein sequence ID" value="GFO22188.1"/>
    <property type="molecule type" value="Genomic_DNA"/>
</dbReference>
<name>A0AAV4BSM8_9GAST</name>
<organism evidence="1 2">
    <name type="scientific">Plakobranchus ocellatus</name>
    <dbReference type="NCBI Taxonomy" id="259542"/>
    <lineage>
        <taxon>Eukaryota</taxon>
        <taxon>Metazoa</taxon>
        <taxon>Spiralia</taxon>
        <taxon>Lophotrochozoa</taxon>
        <taxon>Mollusca</taxon>
        <taxon>Gastropoda</taxon>
        <taxon>Heterobranchia</taxon>
        <taxon>Euthyneura</taxon>
        <taxon>Panpulmonata</taxon>
        <taxon>Sacoglossa</taxon>
        <taxon>Placobranchoidea</taxon>
        <taxon>Plakobranchidae</taxon>
        <taxon>Plakobranchus</taxon>
    </lineage>
</organism>
<keyword evidence="2" id="KW-1185">Reference proteome</keyword>
<evidence type="ECO:0000313" key="2">
    <source>
        <dbReference type="Proteomes" id="UP000735302"/>
    </source>
</evidence>
<dbReference type="AlphaFoldDB" id="A0AAV4BSM8"/>
<comment type="caution">
    <text evidence="1">The sequence shown here is derived from an EMBL/GenBank/DDBJ whole genome shotgun (WGS) entry which is preliminary data.</text>
</comment>
<protein>
    <submittedName>
        <fullName evidence="1">Uncharacterized protein</fullName>
    </submittedName>
</protein>
<gene>
    <name evidence="1" type="ORF">PoB_004869300</name>
</gene>
<dbReference type="Proteomes" id="UP000735302">
    <property type="component" value="Unassembled WGS sequence"/>
</dbReference>
<evidence type="ECO:0000313" key="1">
    <source>
        <dbReference type="EMBL" id="GFO22188.1"/>
    </source>
</evidence>
<proteinExistence type="predicted"/>
<sequence>MAPSTLDIQRLYGTFNIGYSETIWHLQHQIVRGSMAPSTLDIQGLYGTFNIRYSEALWLHYDVFLNISFVDEDLKAFLAKGQIILNHLFLLLDACERLKIVSRRFFSTLIFLSLQLRYWLAILLTRSYPS</sequence>
<accession>A0AAV4BSM8</accession>
<reference evidence="1 2" key="1">
    <citation type="journal article" date="2021" name="Elife">
        <title>Chloroplast acquisition without the gene transfer in kleptoplastic sea slugs, Plakobranchus ocellatus.</title>
        <authorList>
            <person name="Maeda T."/>
            <person name="Takahashi S."/>
            <person name="Yoshida T."/>
            <person name="Shimamura S."/>
            <person name="Takaki Y."/>
            <person name="Nagai Y."/>
            <person name="Toyoda A."/>
            <person name="Suzuki Y."/>
            <person name="Arimoto A."/>
            <person name="Ishii H."/>
            <person name="Satoh N."/>
            <person name="Nishiyama T."/>
            <person name="Hasebe M."/>
            <person name="Maruyama T."/>
            <person name="Minagawa J."/>
            <person name="Obokata J."/>
            <person name="Shigenobu S."/>
        </authorList>
    </citation>
    <scope>NUCLEOTIDE SEQUENCE [LARGE SCALE GENOMIC DNA]</scope>
</reference>